<gene>
    <name evidence="1" type="ORF">BL253_31950</name>
</gene>
<dbReference type="Proteomes" id="UP000188929">
    <property type="component" value="Unassembled WGS sequence"/>
</dbReference>
<reference evidence="2" key="1">
    <citation type="submission" date="2016-10" db="EMBL/GenBank/DDBJ databases">
        <title>Frankia sp. NRRL B-16386 Genome sequencing.</title>
        <authorList>
            <person name="Ghodhbane-Gtari F."/>
            <person name="Swanson E."/>
            <person name="Gueddou A."/>
            <person name="Hezbri K."/>
            <person name="Ktari K."/>
            <person name="Nouioui I."/>
            <person name="Morris K."/>
            <person name="Simpson S."/>
            <person name="Abebe-Akele F."/>
            <person name="Thomas K."/>
            <person name="Gtari M."/>
            <person name="Tisa L.S."/>
        </authorList>
    </citation>
    <scope>NUCLEOTIDE SEQUENCE [LARGE SCALE GENOMIC DNA]</scope>
    <source>
        <strain evidence="2">NRRL B-16386</strain>
    </source>
</reference>
<name>A0A1V2I3W3_9ACTN</name>
<dbReference type="EMBL" id="MOMC01000079">
    <property type="protein sequence ID" value="ONH23833.1"/>
    <property type="molecule type" value="Genomic_DNA"/>
</dbReference>
<evidence type="ECO:0000313" key="1">
    <source>
        <dbReference type="EMBL" id="ONH23833.1"/>
    </source>
</evidence>
<organism evidence="1 2">
    <name type="scientific">Pseudofrankia asymbiotica</name>
    <dbReference type="NCBI Taxonomy" id="1834516"/>
    <lineage>
        <taxon>Bacteria</taxon>
        <taxon>Bacillati</taxon>
        <taxon>Actinomycetota</taxon>
        <taxon>Actinomycetes</taxon>
        <taxon>Frankiales</taxon>
        <taxon>Frankiaceae</taxon>
        <taxon>Pseudofrankia</taxon>
    </lineage>
</organism>
<protein>
    <submittedName>
        <fullName evidence="1">Uncharacterized protein</fullName>
    </submittedName>
</protein>
<comment type="caution">
    <text evidence="1">The sequence shown here is derived from an EMBL/GenBank/DDBJ whole genome shotgun (WGS) entry which is preliminary data.</text>
</comment>
<sequence>MSRVAMTKTEARKVARQARQYGYQADLYHRNGSVRCPRCEQRIGATRYENHWSDAGQVRLLIAALDKAVISHLTSEYDDERCPRVGAR</sequence>
<dbReference type="STRING" id="1834516.BL253_31950"/>
<proteinExistence type="predicted"/>
<evidence type="ECO:0000313" key="2">
    <source>
        <dbReference type="Proteomes" id="UP000188929"/>
    </source>
</evidence>
<keyword evidence="2" id="KW-1185">Reference proteome</keyword>
<dbReference type="AlphaFoldDB" id="A0A1V2I3W3"/>
<accession>A0A1V2I3W3</accession>
<dbReference type="RefSeq" id="WP_076821228.1">
    <property type="nucleotide sequence ID" value="NZ_MOMC01000079.1"/>
</dbReference>